<evidence type="ECO:0000256" key="1">
    <source>
        <dbReference type="SAM" id="Phobius"/>
    </source>
</evidence>
<dbReference type="InterPro" id="IPR007690">
    <property type="entry name" value="T2SS_GspM"/>
</dbReference>
<evidence type="ECO:0000313" key="2">
    <source>
        <dbReference type="EMBL" id="ROQ30843.1"/>
    </source>
</evidence>
<keyword evidence="1" id="KW-0812">Transmembrane</keyword>
<dbReference type="EMBL" id="RJUL01000001">
    <property type="protein sequence ID" value="ROQ30843.1"/>
    <property type="molecule type" value="Genomic_DNA"/>
</dbReference>
<protein>
    <submittedName>
        <fullName evidence="2">MSHA biogenesis protein MshJ</fullName>
    </submittedName>
</protein>
<evidence type="ECO:0000313" key="3">
    <source>
        <dbReference type="Proteomes" id="UP000268033"/>
    </source>
</evidence>
<dbReference type="GO" id="GO:0015628">
    <property type="term" value="P:protein secretion by the type II secretion system"/>
    <property type="evidence" value="ECO:0007669"/>
    <property type="project" value="InterPro"/>
</dbReference>
<dbReference type="AlphaFoldDB" id="A0A3N1PQQ5"/>
<keyword evidence="1" id="KW-0472">Membrane</keyword>
<proteinExistence type="predicted"/>
<keyword evidence="1" id="KW-1133">Transmembrane helix</keyword>
<dbReference type="STRING" id="584787.GCA_001247655_03564"/>
<reference evidence="2 3" key="1">
    <citation type="submission" date="2018-11" db="EMBL/GenBank/DDBJ databases">
        <title>Genomic Encyclopedia of Type Strains, Phase IV (KMG-IV): sequencing the most valuable type-strain genomes for metagenomic binning, comparative biology and taxonomic classification.</title>
        <authorList>
            <person name="Goeker M."/>
        </authorList>
    </citation>
    <scope>NUCLEOTIDE SEQUENCE [LARGE SCALE GENOMIC DNA]</scope>
    <source>
        <strain evidence="2 3">DSM 21945</strain>
    </source>
</reference>
<accession>A0A3N1PQQ5</accession>
<feature type="transmembrane region" description="Helical" evidence="1">
    <location>
        <begin position="16"/>
        <end position="35"/>
    </location>
</feature>
<keyword evidence="3" id="KW-1185">Reference proteome</keyword>
<sequence>MKLLEWFSALALREKVLVMVAGWVLLLGILGLSWLQPLLSENSALKRAITQQRSTLNLTQSQIAVLDARLSQDPNAKLRQDIEQLIAERKGLDATIAERTQSLVPPEAMASLLQALLSGTGDLQLVKLQSLPPQPLSLGEAKDKAKGADDKAPAEGQLYRHGLSLTLKGGYLPTLTFLKEVEKLPWHFYWQSLDFKQDHYPDAEIQIHVYTLGTSPHYLGA</sequence>
<comment type="caution">
    <text evidence="2">The sequence shown here is derived from an EMBL/GenBank/DDBJ whole genome shotgun (WGS) entry which is preliminary data.</text>
</comment>
<dbReference type="Proteomes" id="UP000268033">
    <property type="component" value="Unassembled WGS sequence"/>
</dbReference>
<dbReference type="RefSeq" id="WP_123420560.1">
    <property type="nucleotide sequence ID" value="NZ_RJUL01000001.1"/>
</dbReference>
<dbReference type="GO" id="GO:0015627">
    <property type="term" value="C:type II protein secretion system complex"/>
    <property type="evidence" value="ECO:0007669"/>
    <property type="project" value="InterPro"/>
</dbReference>
<dbReference type="Pfam" id="PF04612">
    <property type="entry name" value="T2SSM"/>
    <property type="match status" value="1"/>
</dbReference>
<gene>
    <name evidence="2" type="ORF">EDC28_101536</name>
</gene>
<name>A0A3N1PQQ5_9GAMM</name>
<organism evidence="2 3">
    <name type="scientific">Gallaecimonas pentaromativorans</name>
    <dbReference type="NCBI Taxonomy" id="584787"/>
    <lineage>
        <taxon>Bacteria</taxon>
        <taxon>Pseudomonadati</taxon>
        <taxon>Pseudomonadota</taxon>
        <taxon>Gammaproteobacteria</taxon>
        <taxon>Enterobacterales</taxon>
        <taxon>Gallaecimonadaceae</taxon>
        <taxon>Gallaecimonas</taxon>
    </lineage>
</organism>